<dbReference type="InterPro" id="IPR018838">
    <property type="entry name" value="ZGRF1-like_N"/>
</dbReference>
<sequence>VLYTHQKTKKSKTWQDGILRIRTGRNQAVLLDDKGQCLESIFIKSQVNAGDNLESERYLIAIEAVKVNEKSFEDQPRKTETPAVDGNGVKPGVLPPRRLPVGLKRKFTGFQVPRQVEKKTPAMENGENTTILPFSKQCQSPFPSKFYITSPLFSTICKKDAETNLSADFREDACVDHDREQLSLSSLLSPQFLDRWEDTEKQNSGQSVVKAESSLTTAHPKSSNQAAGHRAVSQNMRSTEQIIALLKSKPAEGCREQTTSGVTGCVSGFQASENTDDLYNQKSTVLAALSGNPAKRFGQNTQHLPFPMKTVNDHEWNAQILNSPEQPCAEVTRQRRVKKVNHLSQDLQDSCNPSICFLPLSTVNGTGDSWFVPSSGNVSCLPSPVTLEKNHFASRGYSVTDDPKENSSVRLQSELQPGQNLQGEPGDLELSVDVTLSKIGIMQEELVSDLEGDISLHTGVRFSQLCDSKVINTEQMAEDCANQPRTEVEPVVDEYNIQEVSLSQLSIEATNKDLDACAAYGITGKHSDLLPGDTNIAECHPKTSMFEEMGNISCISASQIIPTMDKKIEEDIGQFGCMKSQEVDLEHACGSESGDSKPSSPLLAWSQKWDPSCGELQPIAEGRQKVCSTSPKEDISRVSINPSCPEETELESVESVNGFPEACQGERIGMACLKCMAVAENSSNLPDLVKNISLLRALTQHSTALESLQKMEENNSSLYE</sequence>
<dbReference type="AlphaFoldDB" id="A0A091NKV3"/>
<organism evidence="3 4">
    <name type="scientific">Apaloderma vittatum</name>
    <name type="common">Bar-tailed trogon</name>
    <dbReference type="NCBI Taxonomy" id="57397"/>
    <lineage>
        <taxon>Eukaryota</taxon>
        <taxon>Metazoa</taxon>
        <taxon>Chordata</taxon>
        <taxon>Craniata</taxon>
        <taxon>Vertebrata</taxon>
        <taxon>Euteleostomi</taxon>
        <taxon>Archelosauria</taxon>
        <taxon>Archosauria</taxon>
        <taxon>Dinosauria</taxon>
        <taxon>Saurischia</taxon>
        <taxon>Theropoda</taxon>
        <taxon>Coelurosauria</taxon>
        <taxon>Aves</taxon>
        <taxon>Neognathae</taxon>
        <taxon>Neoaves</taxon>
        <taxon>Telluraves</taxon>
        <taxon>Coraciimorphae</taxon>
        <taxon>Trogoniformes</taxon>
        <taxon>Trogonidae</taxon>
        <taxon>Apaloderma</taxon>
    </lineage>
</organism>
<evidence type="ECO:0000259" key="2">
    <source>
        <dbReference type="Pfam" id="PF10382"/>
    </source>
</evidence>
<dbReference type="EMBL" id="KL387459">
    <property type="protein sequence ID" value="KFP90413.1"/>
    <property type="molecule type" value="Genomic_DNA"/>
</dbReference>
<dbReference type="PANTHER" id="PTHR28535">
    <property type="entry name" value="ZINC FINGER GRF-TYPE CONTAINING 1"/>
    <property type="match status" value="1"/>
</dbReference>
<feature type="compositionally biased region" description="Polar residues" evidence="1">
    <location>
        <begin position="202"/>
        <end position="234"/>
    </location>
</feature>
<feature type="domain" description="5'-3' DNA helicase ZGRF1-like N-terminal" evidence="2">
    <location>
        <begin position="1"/>
        <end position="67"/>
    </location>
</feature>
<evidence type="ECO:0000313" key="4">
    <source>
        <dbReference type="Proteomes" id="UP000054244"/>
    </source>
</evidence>
<gene>
    <name evidence="3" type="ORF">N311_12677</name>
</gene>
<dbReference type="GO" id="GO:0005634">
    <property type="term" value="C:nucleus"/>
    <property type="evidence" value="ECO:0007669"/>
    <property type="project" value="TreeGrafter"/>
</dbReference>
<dbReference type="InterPro" id="IPR052800">
    <property type="entry name" value="DNA_Repair_Helicase_ZGRF1"/>
</dbReference>
<name>A0A091NKV3_APAVI</name>
<evidence type="ECO:0000313" key="3">
    <source>
        <dbReference type="EMBL" id="KFP90413.1"/>
    </source>
</evidence>
<keyword evidence="4" id="KW-1185">Reference proteome</keyword>
<evidence type="ECO:0000256" key="1">
    <source>
        <dbReference type="SAM" id="MobiDB-lite"/>
    </source>
</evidence>
<feature type="non-terminal residue" evidence="3">
    <location>
        <position position="1"/>
    </location>
</feature>
<dbReference type="Proteomes" id="UP000054244">
    <property type="component" value="Unassembled WGS sequence"/>
</dbReference>
<feature type="region of interest" description="Disordered" evidence="1">
    <location>
        <begin position="199"/>
        <end position="234"/>
    </location>
</feature>
<dbReference type="PANTHER" id="PTHR28535:SF1">
    <property type="entry name" value="PROTEIN ZGRF1"/>
    <property type="match status" value="1"/>
</dbReference>
<dbReference type="GO" id="GO:0035861">
    <property type="term" value="C:site of double-strand break"/>
    <property type="evidence" value="ECO:0007669"/>
    <property type="project" value="TreeGrafter"/>
</dbReference>
<feature type="region of interest" description="Disordered" evidence="1">
    <location>
        <begin position="71"/>
        <end position="95"/>
    </location>
</feature>
<dbReference type="Pfam" id="PF10382">
    <property type="entry name" value="ZGRF1-like_N"/>
    <property type="match status" value="1"/>
</dbReference>
<dbReference type="GO" id="GO:0006302">
    <property type="term" value="P:double-strand break repair"/>
    <property type="evidence" value="ECO:0007669"/>
    <property type="project" value="TreeGrafter"/>
</dbReference>
<protein>
    <submittedName>
        <fullName evidence="3">Uncharacterized protein C4orf21</fullName>
    </submittedName>
</protein>
<proteinExistence type="predicted"/>
<accession>A0A091NKV3</accession>
<reference evidence="3 4" key="1">
    <citation type="submission" date="2014-04" db="EMBL/GenBank/DDBJ databases">
        <title>Genome evolution of avian class.</title>
        <authorList>
            <person name="Zhang G."/>
            <person name="Li C."/>
        </authorList>
    </citation>
    <scope>NUCLEOTIDE SEQUENCE [LARGE SCALE GENOMIC DNA]</scope>
    <source>
        <strain evidence="3">BGI_N311</strain>
    </source>
</reference>
<feature type="non-terminal residue" evidence="3">
    <location>
        <position position="720"/>
    </location>
</feature>
<feature type="compositionally biased region" description="Basic and acidic residues" evidence="1">
    <location>
        <begin position="71"/>
        <end position="80"/>
    </location>
</feature>